<evidence type="ECO:0000256" key="6">
    <source>
        <dbReference type="HAMAP-Rule" id="MF_01930"/>
    </source>
</evidence>
<dbReference type="OrthoDB" id="9806170at2"/>
<reference evidence="9" key="1">
    <citation type="submission" date="2017-02" db="EMBL/GenBank/DDBJ databases">
        <authorList>
            <person name="Varghese N."/>
            <person name="Submissions S."/>
        </authorList>
    </citation>
    <scope>NUCLEOTIDE SEQUENCE [LARGE SCALE GENOMIC DNA]</scope>
    <source>
        <strain evidence="9">ATCC BAA-73</strain>
    </source>
</reference>
<dbReference type="InterPro" id="IPR002376">
    <property type="entry name" value="Formyl_transf_N"/>
</dbReference>
<dbReference type="GO" id="GO:0004644">
    <property type="term" value="F:phosphoribosylglycinamide formyltransferase activity"/>
    <property type="evidence" value="ECO:0007669"/>
    <property type="project" value="UniProtKB-UniRule"/>
</dbReference>
<dbReference type="PANTHER" id="PTHR43369:SF2">
    <property type="entry name" value="PHOSPHORIBOSYLGLYCINAMIDE FORMYLTRANSFERASE"/>
    <property type="match status" value="1"/>
</dbReference>
<dbReference type="InterPro" id="IPR036477">
    <property type="entry name" value="Formyl_transf_N_sf"/>
</dbReference>
<dbReference type="Pfam" id="PF00551">
    <property type="entry name" value="Formyl_trans_N"/>
    <property type="match status" value="1"/>
</dbReference>
<comment type="catalytic activity">
    <reaction evidence="5 6">
        <text>N(1)-(5-phospho-beta-D-ribosyl)glycinamide + (6R)-10-formyltetrahydrofolate = N(2)-formyl-N(1)-(5-phospho-beta-D-ribosyl)glycinamide + (6S)-5,6,7,8-tetrahydrofolate + H(+)</text>
        <dbReference type="Rhea" id="RHEA:15053"/>
        <dbReference type="ChEBI" id="CHEBI:15378"/>
        <dbReference type="ChEBI" id="CHEBI:57453"/>
        <dbReference type="ChEBI" id="CHEBI:143788"/>
        <dbReference type="ChEBI" id="CHEBI:147286"/>
        <dbReference type="ChEBI" id="CHEBI:195366"/>
        <dbReference type="EC" id="2.1.2.2"/>
    </reaction>
</comment>
<proteinExistence type="inferred from homology"/>
<evidence type="ECO:0000313" key="8">
    <source>
        <dbReference type="EMBL" id="SJZ81369.1"/>
    </source>
</evidence>
<dbReference type="InterPro" id="IPR004607">
    <property type="entry name" value="GART"/>
</dbReference>
<protein>
    <recommendedName>
        <fullName evidence="6">Phosphoribosylglycinamide formyltransferase</fullName>
        <ecNumber evidence="6">2.1.2.2</ecNumber>
    </recommendedName>
    <alternativeName>
        <fullName evidence="6">5'-phosphoribosylglycinamide transformylase</fullName>
    </alternativeName>
    <alternativeName>
        <fullName evidence="6">GAR transformylase</fullName>
        <shortName evidence="6">GART</shortName>
    </alternativeName>
</protein>
<evidence type="ECO:0000259" key="7">
    <source>
        <dbReference type="Pfam" id="PF00551"/>
    </source>
</evidence>
<dbReference type="InterPro" id="IPR001555">
    <property type="entry name" value="GART_AS"/>
</dbReference>
<dbReference type="AlphaFoldDB" id="A0A1T4NQA1"/>
<keyword evidence="3 6" id="KW-0658">Purine biosynthesis</keyword>
<dbReference type="GO" id="GO:0005737">
    <property type="term" value="C:cytoplasm"/>
    <property type="evidence" value="ECO:0007669"/>
    <property type="project" value="TreeGrafter"/>
</dbReference>
<keyword evidence="9" id="KW-1185">Reference proteome</keyword>
<name>A0A1T4NQA1_9FIRM</name>
<comment type="similarity">
    <text evidence="4 6">Belongs to the GART family.</text>
</comment>
<dbReference type="RefSeq" id="WP_078810335.1">
    <property type="nucleotide sequence ID" value="NZ_FUWM01000015.1"/>
</dbReference>
<comment type="pathway">
    <text evidence="1 6">Purine metabolism; IMP biosynthesis via de novo pathway; N(2)-formyl-N(1)-(5-phospho-D-ribosyl)glycinamide from N(1)-(5-phospho-D-ribosyl)glycinamide (10-formyl THF route): step 1/1.</text>
</comment>
<feature type="domain" description="Formyl transferase N-terminal" evidence="7">
    <location>
        <begin position="6"/>
        <end position="185"/>
    </location>
</feature>
<comment type="function">
    <text evidence="6">Catalyzes the transfer of a formyl group from 10-formyltetrahydrofolate to 5-phospho-ribosyl-glycinamide (GAR), producing 5-phospho-ribosyl-N-formylglycinamide (FGAR) and tetrahydrofolate.</text>
</comment>
<feature type="active site" description="Proton donor" evidence="6">
    <location>
        <position position="112"/>
    </location>
</feature>
<dbReference type="CDD" id="cd08645">
    <property type="entry name" value="FMT_core_GART"/>
    <property type="match status" value="1"/>
</dbReference>
<dbReference type="HAMAP" id="MF_01930">
    <property type="entry name" value="PurN"/>
    <property type="match status" value="1"/>
</dbReference>
<organism evidence="8 9">
    <name type="scientific">Selenihalanaerobacter shriftii</name>
    <dbReference type="NCBI Taxonomy" id="142842"/>
    <lineage>
        <taxon>Bacteria</taxon>
        <taxon>Bacillati</taxon>
        <taxon>Bacillota</taxon>
        <taxon>Clostridia</taxon>
        <taxon>Halanaerobiales</taxon>
        <taxon>Halobacteroidaceae</taxon>
        <taxon>Selenihalanaerobacter</taxon>
    </lineage>
</organism>
<dbReference type="UniPathway" id="UPA00074">
    <property type="reaction ID" value="UER00126"/>
</dbReference>
<keyword evidence="2 6" id="KW-0808">Transferase</keyword>
<dbReference type="SUPFAM" id="SSF53328">
    <property type="entry name" value="Formyltransferase"/>
    <property type="match status" value="1"/>
</dbReference>
<feature type="site" description="Raises pKa of active site His" evidence="6">
    <location>
        <position position="148"/>
    </location>
</feature>
<evidence type="ECO:0000256" key="3">
    <source>
        <dbReference type="ARBA" id="ARBA00022755"/>
    </source>
</evidence>
<evidence type="ECO:0000256" key="2">
    <source>
        <dbReference type="ARBA" id="ARBA00022679"/>
    </source>
</evidence>
<dbReference type="FunFam" id="3.40.50.170:FF:000007">
    <property type="entry name" value="Phosphoribosylglycinamide formyltransferase"/>
    <property type="match status" value="1"/>
</dbReference>
<evidence type="ECO:0000313" key="9">
    <source>
        <dbReference type="Proteomes" id="UP000190625"/>
    </source>
</evidence>
<evidence type="ECO:0000256" key="1">
    <source>
        <dbReference type="ARBA" id="ARBA00005054"/>
    </source>
</evidence>
<feature type="binding site" evidence="6">
    <location>
        <position position="68"/>
    </location>
    <ligand>
        <name>(6R)-10-formyltetrahydrofolate</name>
        <dbReference type="ChEBI" id="CHEBI:195366"/>
    </ligand>
</feature>
<sequence>MAKRLRLGVLVSGRGTNLQSIINSIEADRLNAKIEIIISDNLDAKALERAKKHGIKGVSIIPGDFNSKQEYEEKMITILEEHGVELVAMAGFITILSSHFIEYYRNRLMNIHPSLLPAFPGLDAQRQAFKHGVKVTGCTVHFAYEGMDTGPIILQEAVQVLEDDTVASLSRRILAEEHQIYPKAIQLFADRRLKVEGRKVEIL</sequence>
<dbReference type="NCBIfam" id="TIGR00639">
    <property type="entry name" value="PurN"/>
    <property type="match status" value="1"/>
</dbReference>
<evidence type="ECO:0000256" key="4">
    <source>
        <dbReference type="ARBA" id="ARBA00038440"/>
    </source>
</evidence>
<dbReference type="STRING" id="142842.SAMN02745118_01890"/>
<dbReference type="EC" id="2.1.2.2" evidence="6"/>
<dbReference type="GO" id="GO:0006189">
    <property type="term" value="P:'de novo' IMP biosynthetic process"/>
    <property type="evidence" value="ECO:0007669"/>
    <property type="project" value="UniProtKB-UniRule"/>
</dbReference>
<comment type="caution">
    <text evidence="6">Lacks conserved residue(s) required for the propagation of feature annotation.</text>
</comment>
<dbReference type="Gene3D" id="3.40.50.170">
    <property type="entry name" value="Formyl transferase, N-terminal domain"/>
    <property type="match status" value="1"/>
</dbReference>
<accession>A0A1T4NQA1</accession>
<dbReference type="PROSITE" id="PS00373">
    <property type="entry name" value="GART"/>
    <property type="match status" value="1"/>
</dbReference>
<feature type="binding site" evidence="6">
    <location>
        <begin position="15"/>
        <end position="17"/>
    </location>
    <ligand>
        <name>N(1)-(5-phospho-beta-D-ribosyl)glycinamide</name>
        <dbReference type="ChEBI" id="CHEBI:143788"/>
    </ligand>
</feature>
<dbReference type="PANTHER" id="PTHR43369">
    <property type="entry name" value="PHOSPHORIBOSYLGLYCINAMIDE FORMYLTRANSFERASE"/>
    <property type="match status" value="1"/>
</dbReference>
<dbReference type="Proteomes" id="UP000190625">
    <property type="component" value="Unassembled WGS sequence"/>
</dbReference>
<gene>
    <name evidence="6" type="primary">purN</name>
    <name evidence="8" type="ORF">SAMN02745118_01890</name>
</gene>
<evidence type="ECO:0000256" key="5">
    <source>
        <dbReference type="ARBA" id="ARBA00047664"/>
    </source>
</evidence>
<dbReference type="EMBL" id="FUWM01000015">
    <property type="protein sequence ID" value="SJZ81369.1"/>
    <property type="molecule type" value="Genomic_DNA"/>
</dbReference>
<feature type="binding site" evidence="6">
    <location>
        <position position="110"/>
    </location>
    <ligand>
        <name>(6R)-10-formyltetrahydrofolate</name>
        <dbReference type="ChEBI" id="CHEBI:195366"/>
    </ligand>
</feature>